<evidence type="ECO:0000313" key="2">
    <source>
        <dbReference type="EMBL" id="MFF3572195.1"/>
    </source>
</evidence>
<sequence>MSDTSILIGMTVALIAVTAAYRYLPLGCWTTATSFVANHLHHADTKTTPVDTDARPPCSPHDRLDHRLSLDEAHEILSTHQHYDCGIECPRKSAALAVVASTGDSSNPDTA</sequence>
<feature type="transmembrane region" description="Helical" evidence="1">
    <location>
        <begin position="6"/>
        <end position="24"/>
    </location>
</feature>
<keyword evidence="1" id="KW-1133">Transmembrane helix</keyword>
<dbReference type="EMBL" id="JBIAQY010000012">
    <property type="protein sequence ID" value="MFF3572195.1"/>
    <property type="molecule type" value="Genomic_DNA"/>
</dbReference>
<gene>
    <name evidence="2" type="ORF">ACFYXQ_30880</name>
</gene>
<name>A0ABW6S9V6_9NOCA</name>
<comment type="caution">
    <text evidence="2">The sequence shown here is derived from an EMBL/GenBank/DDBJ whole genome shotgun (WGS) entry which is preliminary data.</text>
</comment>
<evidence type="ECO:0000313" key="3">
    <source>
        <dbReference type="Proteomes" id="UP001601992"/>
    </source>
</evidence>
<accession>A0ABW6S9V6</accession>
<protein>
    <submittedName>
        <fullName evidence="2">Uncharacterized protein</fullName>
    </submittedName>
</protein>
<evidence type="ECO:0000256" key="1">
    <source>
        <dbReference type="SAM" id="Phobius"/>
    </source>
</evidence>
<keyword evidence="3" id="KW-1185">Reference proteome</keyword>
<dbReference type="Proteomes" id="UP001601992">
    <property type="component" value="Unassembled WGS sequence"/>
</dbReference>
<keyword evidence="1" id="KW-0812">Transmembrane</keyword>
<proteinExistence type="predicted"/>
<organism evidence="2 3">
    <name type="scientific">Nocardia jiangxiensis</name>
    <dbReference type="NCBI Taxonomy" id="282685"/>
    <lineage>
        <taxon>Bacteria</taxon>
        <taxon>Bacillati</taxon>
        <taxon>Actinomycetota</taxon>
        <taxon>Actinomycetes</taxon>
        <taxon>Mycobacteriales</taxon>
        <taxon>Nocardiaceae</taxon>
        <taxon>Nocardia</taxon>
    </lineage>
</organism>
<dbReference type="RefSeq" id="WP_387405861.1">
    <property type="nucleotide sequence ID" value="NZ_JBIAQY010000012.1"/>
</dbReference>
<reference evidence="2 3" key="1">
    <citation type="submission" date="2024-10" db="EMBL/GenBank/DDBJ databases">
        <title>The Natural Products Discovery Center: Release of the First 8490 Sequenced Strains for Exploring Actinobacteria Biosynthetic Diversity.</title>
        <authorList>
            <person name="Kalkreuter E."/>
            <person name="Kautsar S.A."/>
            <person name="Yang D."/>
            <person name="Bader C.D."/>
            <person name="Teijaro C.N."/>
            <person name="Fluegel L."/>
            <person name="Davis C.M."/>
            <person name="Simpson J.R."/>
            <person name="Lauterbach L."/>
            <person name="Steele A.D."/>
            <person name="Gui C."/>
            <person name="Meng S."/>
            <person name="Li G."/>
            <person name="Viehrig K."/>
            <person name="Ye F."/>
            <person name="Su P."/>
            <person name="Kiefer A.F."/>
            <person name="Nichols A."/>
            <person name="Cepeda A.J."/>
            <person name="Yan W."/>
            <person name="Fan B."/>
            <person name="Jiang Y."/>
            <person name="Adhikari A."/>
            <person name="Zheng C.-J."/>
            <person name="Schuster L."/>
            <person name="Cowan T.M."/>
            <person name="Smanski M.J."/>
            <person name="Chevrette M.G."/>
            <person name="De Carvalho L.P.S."/>
            <person name="Shen B."/>
        </authorList>
    </citation>
    <scope>NUCLEOTIDE SEQUENCE [LARGE SCALE GENOMIC DNA]</scope>
    <source>
        <strain evidence="2 3">NPDC002593</strain>
    </source>
</reference>
<keyword evidence="1" id="KW-0472">Membrane</keyword>